<evidence type="ECO:0000259" key="2">
    <source>
        <dbReference type="Pfam" id="PF08388"/>
    </source>
</evidence>
<dbReference type="CDD" id="cd01651">
    <property type="entry name" value="RT_G2_intron"/>
    <property type="match status" value="1"/>
</dbReference>
<evidence type="ECO:0000259" key="3">
    <source>
        <dbReference type="Pfam" id="PF13655"/>
    </source>
</evidence>
<keyword evidence="4" id="KW-0548">Nucleotidyltransferase</keyword>
<keyword evidence="4" id="KW-0695">RNA-directed DNA polymerase</keyword>
<organism evidence="4">
    <name type="scientific">Flintiella sanguinaria</name>
    <dbReference type="NCBI Taxonomy" id="101926"/>
    <lineage>
        <taxon>Eukaryota</taxon>
        <taxon>Rhodophyta</taxon>
        <taxon>Bangiophyceae</taxon>
        <taxon>Porphyridiales</taxon>
        <taxon>Porphyridiaceae</taxon>
        <taxon>Flintiella</taxon>
    </lineage>
</organism>
<dbReference type="PANTHER" id="PTHR34047:SF10">
    <property type="entry name" value="GROUP II INTRON-ASSOCIATED OPEN READING FRAME"/>
    <property type="match status" value="1"/>
</dbReference>
<evidence type="ECO:0000259" key="1">
    <source>
        <dbReference type="Pfam" id="PF00078"/>
    </source>
</evidence>
<dbReference type="InterPro" id="IPR051083">
    <property type="entry name" value="GrpII_Intron_Splice-Mob/Def"/>
</dbReference>
<dbReference type="EMBL" id="KY709211">
    <property type="protein sequence ID" value="ARO91131.1"/>
    <property type="molecule type" value="Genomic_DNA"/>
</dbReference>
<keyword evidence="4" id="KW-0150">Chloroplast</keyword>
<geneLocation type="chloroplast" evidence="4"/>
<dbReference type="SUPFAM" id="SSF56672">
    <property type="entry name" value="DNA/RNA polymerases"/>
    <property type="match status" value="1"/>
</dbReference>
<feature type="domain" description="Group II intron maturase-specific" evidence="2">
    <location>
        <begin position="369"/>
        <end position="432"/>
    </location>
</feature>
<dbReference type="InterPro" id="IPR000477">
    <property type="entry name" value="RT_dom"/>
</dbReference>
<reference evidence="4" key="1">
    <citation type="submission" date="2017-03" db="EMBL/GenBank/DDBJ databases">
        <title>The new red algal subphylum Proteorhodophytina comprises the largest and most divergent plastid genomes known.</title>
        <authorList>
            <person name="Munoz-Gomez S.A."/>
            <person name="Mejia-Franco F.G."/>
            <person name="Durnin K."/>
            <person name="Morgan C."/>
            <person name="Grisdale C.J."/>
            <person name="Archibald J.M."/>
            <person name="Slamovits C.H."/>
        </authorList>
    </citation>
    <scope>NUCLEOTIDE SEQUENCE</scope>
    <source>
        <strain evidence="4">UTEX LB2060</strain>
    </source>
</reference>
<sequence>MNKKNFDIEKELYIKNWSMINWKQVSQVVFNTQKKIWEASSAGNINLLRNLQKKSFNSWSFKLLSVKQVTNKQFLQNIAGIKYKTYIPNEYKLELTKTLTIQGSSINLMQVDINQQNLPKIIQDSALQMLVKMIIEPEWDALLEDNVFGDRAGYTLHDAISQICSLTHKREGYNYIIHGHIKKKFAYVNKNYLIKKSKYSGLISRQLEAWLNAECLEVDQLFTNIFPKDKKSVISSLVNNILLHGLEWQVEKVFGMNPRCCLITKKVQSGAPLKIIRFLDHIIIVLKRIDEVNNIVKEINSFLSQADLEVNKDTTELAHIEKGFNFLGFHIRRFQEQDKPSVTPSKESMKHHYLNLRSALYHKQEGKTRATTNKALEDVIKDLNPIITNWSLYYKDFIPSDIFRSLDWKISNTIYRWFKKKVKSVNTLAKWKKNCQVVLNGRQRIGTSFNSVLVLHSSFKYNNYTLPPYGKSFYDGDYTYWSTRLNQISTDVLKVLDK</sequence>
<feature type="domain" description="Reverse transcriptase N-terminal" evidence="3">
    <location>
        <begin position="17"/>
        <end position="99"/>
    </location>
</feature>
<evidence type="ECO:0000313" key="4">
    <source>
        <dbReference type="EMBL" id="ARO91131.1"/>
    </source>
</evidence>
<name>A0A1X9PUH1_9RHOD</name>
<dbReference type="InterPro" id="IPR043502">
    <property type="entry name" value="DNA/RNA_pol_sf"/>
</dbReference>
<dbReference type="PANTHER" id="PTHR34047">
    <property type="entry name" value="NUCLEAR INTRON MATURASE 1, MITOCHONDRIAL-RELATED"/>
    <property type="match status" value="1"/>
</dbReference>
<accession>A0A1X9PUH1</accession>
<dbReference type="GO" id="GO:0003964">
    <property type="term" value="F:RNA-directed DNA polymerase activity"/>
    <property type="evidence" value="ECO:0007669"/>
    <property type="project" value="UniProtKB-KW"/>
</dbReference>
<keyword evidence="4" id="KW-0934">Plastid</keyword>
<protein>
    <submittedName>
        <fullName evidence="4">Putative reverse transcriptase/maturase</fullName>
    </submittedName>
</protein>
<dbReference type="Pfam" id="PF08388">
    <property type="entry name" value="GIIM"/>
    <property type="match status" value="1"/>
</dbReference>
<dbReference type="AlphaFoldDB" id="A0A1X9PUH1"/>
<keyword evidence="4" id="KW-0808">Transferase</keyword>
<dbReference type="Pfam" id="PF00078">
    <property type="entry name" value="RVT_1"/>
    <property type="match status" value="1"/>
</dbReference>
<dbReference type="Pfam" id="PF13655">
    <property type="entry name" value="RVT_N"/>
    <property type="match status" value="1"/>
</dbReference>
<feature type="domain" description="Reverse transcriptase" evidence="1">
    <location>
        <begin position="123"/>
        <end position="331"/>
    </location>
</feature>
<dbReference type="InterPro" id="IPR025960">
    <property type="entry name" value="RVT_N"/>
</dbReference>
<proteinExistence type="predicted"/>
<dbReference type="InterPro" id="IPR013597">
    <property type="entry name" value="Mat_intron_G2"/>
</dbReference>
<gene>
    <name evidence="4" type="primary">dnaK</name>
</gene>